<organism evidence="1 2">
    <name type="scientific">Ensete ventricosum</name>
    <name type="common">Abyssinian banana</name>
    <name type="synonym">Musa ensete</name>
    <dbReference type="NCBI Taxonomy" id="4639"/>
    <lineage>
        <taxon>Eukaryota</taxon>
        <taxon>Viridiplantae</taxon>
        <taxon>Streptophyta</taxon>
        <taxon>Embryophyta</taxon>
        <taxon>Tracheophyta</taxon>
        <taxon>Spermatophyta</taxon>
        <taxon>Magnoliopsida</taxon>
        <taxon>Liliopsida</taxon>
        <taxon>Zingiberales</taxon>
        <taxon>Musaceae</taxon>
        <taxon>Ensete</taxon>
    </lineage>
</organism>
<accession>A0A426X328</accession>
<evidence type="ECO:0000313" key="1">
    <source>
        <dbReference type="EMBL" id="RRT33887.1"/>
    </source>
</evidence>
<gene>
    <name evidence="1" type="ORF">B296_00040767</name>
</gene>
<comment type="caution">
    <text evidence="1">The sequence shown here is derived from an EMBL/GenBank/DDBJ whole genome shotgun (WGS) entry which is preliminary data.</text>
</comment>
<name>A0A426X328_ENSVE</name>
<proteinExistence type="predicted"/>
<dbReference type="Proteomes" id="UP000287651">
    <property type="component" value="Unassembled WGS sequence"/>
</dbReference>
<reference evidence="1 2" key="1">
    <citation type="journal article" date="2014" name="Agronomy (Basel)">
        <title>A Draft Genome Sequence for Ensete ventricosum, the Drought-Tolerant Tree Against Hunger.</title>
        <authorList>
            <person name="Harrison J."/>
            <person name="Moore K.A."/>
            <person name="Paszkiewicz K."/>
            <person name="Jones T."/>
            <person name="Grant M."/>
            <person name="Ambacheew D."/>
            <person name="Muzemil S."/>
            <person name="Studholme D.J."/>
        </authorList>
    </citation>
    <scope>NUCLEOTIDE SEQUENCE [LARGE SCALE GENOMIC DNA]</scope>
</reference>
<dbReference type="EMBL" id="AMZH03028010">
    <property type="protein sequence ID" value="RRT33887.1"/>
    <property type="molecule type" value="Genomic_DNA"/>
</dbReference>
<sequence>MELQPDDRPRSSLGIGLGLDDAVKPRCEHAGRSPERIGKLARNTLGDRRKKTIELTARMPEAARLGGSFVLFKLIGH</sequence>
<dbReference type="AlphaFoldDB" id="A0A426X328"/>
<evidence type="ECO:0000313" key="2">
    <source>
        <dbReference type="Proteomes" id="UP000287651"/>
    </source>
</evidence>
<protein>
    <submittedName>
        <fullName evidence="1">Uncharacterized protein</fullName>
    </submittedName>
</protein>